<dbReference type="OrthoDB" id="9795355at2"/>
<protein>
    <submittedName>
        <fullName evidence="1">Galactose mutarotase</fullName>
    </submittedName>
</protein>
<sequence>MVYSLENDILCIKINSAGGELWSLKDKDDTEYLWQGNTEYWEDRAPNLFPYIARLTQGQYMLNGKVYKMGIHGFLKDSELSLRYMDKSKIVFSLKSNNKTFQQYPYKFDVRITYKLTQNQLEVHYSVRNKDSKKMFFGVGGHPGFNVPFEKGLKFEDYYIQFKNPKNMERVEMSDDCFVLGKYKKFEFDQQDKINLHHDMFRDDAIILRNAPRRICLRSDKGKNALEIENQKMDFLGIWHMPNTDAPYVCLEPWSSLPSRKGIIEELEKQENLICLKQGGYYSIFYKIRITG</sequence>
<proteinExistence type="predicted"/>
<evidence type="ECO:0000313" key="2">
    <source>
        <dbReference type="Proteomes" id="UP000254051"/>
    </source>
</evidence>
<dbReference type="RefSeq" id="WP_109713007.1">
    <property type="nucleotide sequence ID" value="NZ_QGDS01000011.1"/>
</dbReference>
<dbReference type="PANTHER" id="PTHR11122">
    <property type="entry name" value="APOSPORY-ASSOCIATED PROTEIN C-RELATED"/>
    <property type="match status" value="1"/>
</dbReference>
<dbReference type="Gene3D" id="2.70.98.10">
    <property type="match status" value="1"/>
</dbReference>
<keyword evidence="2" id="KW-1185">Reference proteome</keyword>
<dbReference type="InterPro" id="IPR008183">
    <property type="entry name" value="Aldose_1/G6P_1-epimerase"/>
</dbReference>
<dbReference type="InterPro" id="IPR014718">
    <property type="entry name" value="GH-type_carb-bd"/>
</dbReference>
<organism evidence="1 2">
    <name type="scientific">Faecalicatena contorta</name>
    <dbReference type="NCBI Taxonomy" id="39482"/>
    <lineage>
        <taxon>Bacteria</taxon>
        <taxon>Bacillati</taxon>
        <taxon>Bacillota</taxon>
        <taxon>Clostridia</taxon>
        <taxon>Lachnospirales</taxon>
        <taxon>Lachnospiraceae</taxon>
        <taxon>Faecalicatena</taxon>
    </lineage>
</organism>
<evidence type="ECO:0000313" key="1">
    <source>
        <dbReference type="EMBL" id="SUQ15306.1"/>
    </source>
</evidence>
<dbReference type="Proteomes" id="UP000254051">
    <property type="component" value="Unassembled WGS sequence"/>
</dbReference>
<dbReference type="PANTHER" id="PTHR11122:SF13">
    <property type="entry name" value="GLUCOSE-6-PHOSPHATE 1-EPIMERASE"/>
    <property type="match status" value="1"/>
</dbReference>
<name>A0A315ZUF1_9FIRM</name>
<dbReference type="CDD" id="cd09024">
    <property type="entry name" value="Aldose_epim_lacX"/>
    <property type="match status" value="1"/>
</dbReference>
<dbReference type="Pfam" id="PF01263">
    <property type="entry name" value="Aldose_epim"/>
    <property type="match status" value="1"/>
</dbReference>
<dbReference type="InterPro" id="IPR037481">
    <property type="entry name" value="LacX"/>
</dbReference>
<accession>A0A315ZUF1</accession>
<reference evidence="2" key="1">
    <citation type="submission" date="2017-07" db="EMBL/GenBank/DDBJ databases">
        <authorList>
            <person name="Varghese N."/>
            <person name="Submissions S."/>
        </authorList>
    </citation>
    <scope>NUCLEOTIDE SEQUENCE [LARGE SCALE GENOMIC DNA]</scope>
    <source>
        <strain evidence="2">NLAE-zl-C134</strain>
    </source>
</reference>
<gene>
    <name evidence="1" type="ORF">SAMN05216529_11191</name>
</gene>
<dbReference type="AlphaFoldDB" id="A0A315ZUF1"/>
<dbReference type="InterPro" id="IPR011013">
    <property type="entry name" value="Gal_mutarotase_sf_dom"/>
</dbReference>
<dbReference type="GO" id="GO:0016853">
    <property type="term" value="F:isomerase activity"/>
    <property type="evidence" value="ECO:0007669"/>
    <property type="project" value="InterPro"/>
</dbReference>
<dbReference type="GO" id="GO:0005975">
    <property type="term" value="P:carbohydrate metabolic process"/>
    <property type="evidence" value="ECO:0007669"/>
    <property type="project" value="InterPro"/>
</dbReference>
<dbReference type="SUPFAM" id="SSF74650">
    <property type="entry name" value="Galactose mutarotase-like"/>
    <property type="match status" value="1"/>
</dbReference>
<dbReference type="GO" id="GO:0030246">
    <property type="term" value="F:carbohydrate binding"/>
    <property type="evidence" value="ECO:0007669"/>
    <property type="project" value="InterPro"/>
</dbReference>
<dbReference type="EMBL" id="UHJJ01000011">
    <property type="protein sequence ID" value="SUQ15306.1"/>
    <property type="molecule type" value="Genomic_DNA"/>
</dbReference>